<evidence type="ECO:0000256" key="1">
    <source>
        <dbReference type="ARBA" id="ARBA00001946"/>
    </source>
</evidence>
<feature type="binding site" evidence="11">
    <location>
        <position position="21"/>
    </location>
    <ligand>
        <name>Mg(2+)</name>
        <dbReference type="ChEBI" id="CHEBI:18420"/>
    </ligand>
</feature>
<proteinExistence type="inferred from homology"/>
<dbReference type="Pfam" id="PF01743">
    <property type="entry name" value="PolyA_pol"/>
    <property type="match status" value="1"/>
</dbReference>
<feature type="domain" description="Poly A polymerase head" evidence="12">
    <location>
        <begin position="4"/>
        <end position="122"/>
    </location>
</feature>
<feature type="binding site" evidence="11">
    <location>
        <position position="137"/>
    </location>
    <ligand>
        <name>ATP</name>
        <dbReference type="ChEBI" id="CHEBI:30616"/>
    </ligand>
</feature>
<evidence type="ECO:0000256" key="8">
    <source>
        <dbReference type="ARBA" id="ARBA00022840"/>
    </source>
</evidence>
<keyword evidence="10 11" id="KW-0694">RNA-binding</keyword>
<dbReference type="PANTHER" id="PTHR47545:SF1">
    <property type="entry name" value="MULTIFUNCTIONAL CCA PROTEIN"/>
    <property type="match status" value="1"/>
</dbReference>
<feature type="binding site" evidence="11">
    <location>
        <position position="140"/>
    </location>
    <ligand>
        <name>CTP</name>
        <dbReference type="ChEBI" id="CHEBI:37563"/>
    </ligand>
</feature>
<dbReference type="SUPFAM" id="SSF81891">
    <property type="entry name" value="Poly A polymerase C-terminal region-like"/>
    <property type="match status" value="1"/>
</dbReference>
<evidence type="ECO:0000256" key="6">
    <source>
        <dbReference type="ARBA" id="ARBA00022741"/>
    </source>
</evidence>
<dbReference type="EMBL" id="LC151041">
    <property type="protein sequence ID" value="BAV03520.1"/>
    <property type="molecule type" value="Genomic_DNA"/>
</dbReference>
<keyword evidence="9 11" id="KW-0460">Magnesium</keyword>
<evidence type="ECO:0000313" key="14">
    <source>
        <dbReference type="EMBL" id="BAV03520.1"/>
    </source>
</evidence>
<evidence type="ECO:0000259" key="12">
    <source>
        <dbReference type="Pfam" id="PF01743"/>
    </source>
</evidence>
<feature type="binding site" evidence="11">
    <location>
        <position position="23"/>
    </location>
    <ligand>
        <name>Mg(2+)</name>
        <dbReference type="ChEBI" id="CHEBI:18420"/>
    </ligand>
</feature>
<dbReference type="InterPro" id="IPR012006">
    <property type="entry name" value="CCA_bact"/>
</dbReference>
<comment type="cofactor">
    <cofactor evidence="1 11">
        <name>Mg(2+)</name>
        <dbReference type="ChEBI" id="CHEBI:18420"/>
    </cofactor>
</comment>
<evidence type="ECO:0000256" key="7">
    <source>
        <dbReference type="ARBA" id="ARBA00022800"/>
    </source>
</evidence>
<comment type="similarity">
    <text evidence="11">Belongs to the tRNA nucleotidyltransferase/poly(A) polymerase family. Bacterial CCA-adding enzyme type 2 subfamily.</text>
</comment>
<dbReference type="AlphaFoldDB" id="A0A3G9CMW4"/>
<keyword evidence="2 11" id="KW-0808">Transferase</keyword>
<dbReference type="GO" id="GO:0042245">
    <property type="term" value="P:RNA repair"/>
    <property type="evidence" value="ECO:0007669"/>
    <property type="project" value="UniProtKB-KW"/>
</dbReference>
<dbReference type="Pfam" id="PF12627">
    <property type="entry name" value="PolyA_pol_RNAbd"/>
    <property type="match status" value="1"/>
</dbReference>
<evidence type="ECO:0000256" key="10">
    <source>
        <dbReference type="ARBA" id="ARBA00022884"/>
    </source>
</evidence>
<dbReference type="Gene3D" id="1.10.3090.10">
    <property type="entry name" value="cca-adding enzyme, domain 2"/>
    <property type="match status" value="1"/>
</dbReference>
<dbReference type="GO" id="GO:0160016">
    <property type="term" value="F:CCACCA tRNA nucleotidyltransferase activity"/>
    <property type="evidence" value="ECO:0007669"/>
    <property type="project" value="RHEA"/>
</dbReference>
<dbReference type="PANTHER" id="PTHR47545">
    <property type="entry name" value="MULTIFUNCTIONAL CCA PROTEIN"/>
    <property type="match status" value="1"/>
</dbReference>
<sequence length="369" mass="40802">MHIYKVGGAVRDRLLGRPVSDTDWLVVGATVEEMLAKGFRPVGADFPVFLHPKTGEEYALARTERKSGRGYGGFTFHASPDVTLEEDLTRRDLTINAMAEDDQGNILDPYGGRTDLEQRVLRHVSPAFAEDPLRVLRVARFAARYAPLGFQVADATLELMRQISASGELLALTAERSWKEIERALMEDEPQVFIEVLRDCGALKALMPELETPAASLTALTQAAKHHLALPVRWACLLHGLDLASLKALNQRFKAPRECQELAMLVGEFAAQGHSAFELEPEALLALLQRFDVYRRPQRFEDFITACEMQALGERRPDYPQAQYLRAAAAAARAVDVKPLVQAGLKGQALGEALKAERLKALEAYKASA</sequence>
<feature type="domain" description="tRNA nucleotidyltransferase/poly(A) polymerase RNA and SrmB- binding" evidence="13">
    <location>
        <begin position="149"/>
        <end position="211"/>
    </location>
</feature>
<dbReference type="HAMAP" id="MF_01262">
    <property type="entry name" value="CCA_bact_type2"/>
    <property type="match status" value="1"/>
</dbReference>
<evidence type="ECO:0000256" key="11">
    <source>
        <dbReference type="HAMAP-Rule" id="MF_01262"/>
    </source>
</evidence>
<keyword evidence="5 11" id="KW-0479">Metal-binding</keyword>
<dbReference type="GO" id="GO:0004810">
    <property type="term" value="F:CCA tRNA nucleotidyltransferase activity"/>
    <property type="evidence" value="ECO:0007669"/>
    <property type="project" value="UniProtKB-UniRule"/>
</dbReference>
<evidence type="ECO:0000256" key="2">
    <source>
        <dbReference type="ARBA" id="ARBA00022679"/>
    </source>
</evidence>
<dbReference type="Gene3D" id="3.30.460.10">
    <property type="entry name" value="Beta Polymerase, domain 2"/>
    <property type="match status" value="1"/>
</dbReference>
<dbReference type="GO" id="GO:0001680">
    <property type="term" value="P:tRNA 3'-terminal CCA addition"/>
    <property type="evidence" value="ECO:0007669"/>
    <property type="project" value="UniProtKB-UniRule"/>
</dbReference>
<feature type="binding site" evidence="11">
    <location>
        <position position="91"/>
    </location>
    <ligand>
        <name>CTP</name>
        <dbReference type="ChEBI" id="CHEBI:37563"/>
    </ligand>
</feature>
<protein>
    <recommendedName>
        <fullName evidence="11">CCA-adding enzyme</fullName>
        <ecNumber evidence="11">2.7.7.72</ecNumber>
    </recommendedName>
    <alternativeName>
        <fullName evidence="11">CCA tRNA nucleotidyltransferase</fullName>
    </alternativeName>
    <alternativeName>
        <fullName evidence="11">tRNA CCA-pyrophosphorylase</fullName>
    </alternativeName>
    <alternativeName>
        <fullName evidence="11">tRNA adenylyl-/cytidylyl- transferase</fullName>
    </alternativeName>
    <alternativeName>
        <fullName evidence="11">tRNA nucleotidyltransferase</fullName>
    </alternativeName>
    <alternativeName>
        <fullName evidence="11">tRNA-NT</fullName>
    </alternativeName>
</protein>
<feature type="binding site" evidence="11">
    <location>
        <position position="8"/>
    </location>
    <ligand>
        <name>ATP</name>
        <dbReference type="ChEBI" id="CHEBI:30616"/>
    </ligand>
</feature>
<name>A0A3G9CMW4_9PSED</name>
<comment type="catalytic activity">
    <reaction evidence="11">
        <text>a tRNA precursor + 2 CTP + ATP = a tRNA with a 3' CCA end + 3 diphosphate</text>
        <dbReference type="Rhea" id="RHEA:14433"/>
        <dbReference type="Rhea" id="RHEA-COMP:10465"/>
        <dbReference type="Rhea" id="RHEA-COMP:10468"/>
        <dbReference type="ChEBI" id="CHEBI:30616"/>
        <dbReference type="ChEBI" id="CHEBI:33019"/>
        <dbReference type="ChEBI" id="CHEBI:37563"/>
        <dbReference type="ChEBI" id="CHEBI:74896"/>
        <dbReference type="ChEBI" id="CHEBI:83071"/>
        <dbReference type="EC" id="2.7.7.72"/>
    </reaction>
</comment>
<comment type="miscellaneous">
    <text evidence="11">A single active site specifically recognizes both ATP and CTP and is responsible for their addition.</text>
</comment>
<dbReference type="EC" id="2.7.7.72" evidence="11"/>
<reference evidence="14" key="1">
    <citation type="journal article" date="2016" name="Microb. Resour. Syst. 32">
        <title>Multidrug-resistant clinical strains identified as Pseudomonas putida group cluster independently of P. putida and Pseudomonas monteilii type strains in a phylogenetic analysis using eight concatenated hypervariable housekeeping sequences.</title>
        <authorList>
            <person name="Tamai K."/>
            <person name="Hata H."/>
            <person name="Tsuchikane K."/>
            <person name="Ohji S."/>
            <person name="Hosoyama A."/>
            <person name="Sakamoto K."/>
            <person name="Yamazoe A."/>
            <person name="Fujita N."/>
            <person name="Ezaki T."/>
        </authorList>
    </citation>
    <scope>NUCLEOTIDE SEQUENCE</scope>
    <source>
        <strain evidence="14">JNBP 4451</strain>
    </source>
</reference>
<keyword evidence="4 11" id="KW-0548">Nucleotidyltransferase</keyword>
<feature type="binding site" evidence="11">
    <location>
        <position position="91"/>
    </location>
    <ligand>
        <name>ATP</name>
        <dbReference type="ChEBI" id="CHEBI:30616"/>
    </ligand>
</feature>
<feature type="binding site" evidence="11">
    <location>
        <position position="8"/>
    </location>
    <ligand>
        <name>CTP</name>
        <dbReference type="ChEBI" id="CHEBI:37563"/>
    </ligand>
</feature>
<comment type="function">
    <text evidence="11">Catalyzes the addition and repair of the essential 3'-terminal CCA sequence in tRNAs without using a nucleic acid template. Adds these three nucleotides in the order of C, C, and A to the tRNA nucleotide-73, using CTP and ATP as substrates and producing inorganic pyrophosphate. tRNA 3'-terminal CCA addition is required both for tRNA processing and repair. Also involved in tRNA surveillance by mediating tandem CCA addition to generate a CCACCA at the 3' terminus of unstable tRNAs. While stable tRNAs receive only 3'-terminal CCA, unstable tRNAs are marked with CCACCA and rapidly degraded.</text>
</comment>
<dbReference type="InterPro" id="IPR050124">
    <property type="entry name" value="tRNA_CCA-adding_enzyme"/>
</dbReference>
<dbReference type="SUPFAM" id="SSF81301">
    <property type="entry name" value="Nucleotidyltransferase"/>
    <property type="match status" value="1"/>
</dbReference>
<dbReference type="InterPro" id="IPR043519">
    <property type="entry name" value="NT_sf"/>
</dbReference>
<organism evidence="14">
    <name type="scientific">Pseudomonas sp. JNBP 4451</name>
    <dbReference type="NCBI Taxonomy" id="1849995"/>
    <lineage>
        <taxon>Bacteria</taxon>
        <taxon>Pseudomonadati</taxon>
        <taxon>Pseudomonadota</taxon>
        <taxon>Gammaproteobacteria</taxon>
        <taxon>Pseudomonadales</taxon>
        <taxon>Pseudomonadaceae</taxon>
        <taxon>Pseudomonas</taxon>
    </lineage>
</organism>
<keyword evidence="7 11" id="KW-0692">RNA repair</keyword>
<feature type="binding site" evidence="11">
    <location>
        <position position="11"/>
    </location>
    <ligand>
        <name>CTP</name>
        <dbReference type="ChEBI" id="CHEBI:37563"/>
    </ligand>
</feature>
<feature type="binding site" evidence="11">
    <location>
        <position position="11"/>
    </location>
    <ligand>
        <name>ATP</name>
        <dbReference type="ChEBI" id="CHEBI:30616"/>
    </ligand>
</feature>
<dbReference type="GO" id="GO:0005524">
    <property type="term" value="F:ATP binding"/>
    <property type="evidence" value="ECO:0007669"/>
    <property type="project" value="UniProtKB-UniRule"/>
</dbReference>
<evidence type="ECO:0000259" key="13">
    <source>
        <dbReference type="Pfam" id="PF12627"/>
    </source>
</evidence>
<keyword evidence="3 11" id="KW-0819">tRNA processing</keyword>
<dbReference type="CDD" id="cd05398">
    <property type="entry name" value="NT_ClassII-CCAase"/>
    <property type="match status" value="1"/>
</dbReference>
<dbReference type="InterPro" id="IPR032828">
    <property type="entry name" value="PolyA_RNA-bd"/>
</dbReference>
<accession>A0A3G9CMW4</accession>
<dbReference type="GO" id="GO:0000287">
    <property type="term" value="F:magnesium ion binding"/>
    <property type="evidence" value="ECO:0007669"/>
    <property type="project" value="UniProtKB-UniRule"/>
</dbReference>
<evidence type="ECO:0000256" key="3">
    <source>
        <dbReference type="ARBA" id="ARBA00022694"/>
    </source>
</evidence>
<dbReference type="InterPro" id="IPR002646">
    <property type="entry name" value="PolA_pol_head_dom"/>
</dbReference>
<evidence type="ECO:0000256" key="4">
    <source>
        <dbReference type="ARBA" id="ARBA00022695"/>
    </source>
</evidence>
<dbReference type="PIRSF" id="PIRSF000813">
    <property type="entry name" value="CCA_bact"/>
    <property type="match status" value="1"/>
</dbReference>
<keyword evidence="8 11" id="KW-0067">ATP-binding</keyword>
<feature type="binding site" evidence="11">
    <location>
        <position position="137"/>
    </location>
    <ligand>
        <name>CTP</name>
        <dbReference type="ChEBI" id="CHEBI:37563"/>
    </ligand>
</feature>
<evidence type="ECO:0000256" key="5">
    <source>
        <dbReference type="ARBA" id="ARBA00022723"/>
    </source>
</evidence>
<evidence type="ECO:0000256" key="9">
    <source>
        <dbReference type="ARBA" id="ARBA00022842"/>
    </source>
</evidence>
<feature type="binding site" evidence="11">
    <location>
        <position position="140"/>
    </location>
    <ligand>
        <name>ATP</name>
        <dbReference type="ChEBI" id="CHEBI:30616"/>
    </ligand>
</feature>
<keyword evidence="6 11" id="KW-0547">Nucleotide-binding</keyword>
<comment type="catalytic activity">
    <reaction evidence="11">
        <text>a tRNA with a 3' CCA end + 2 CTP + ATP = a tRNA with a 3' CCACCA end + 3 diphosphate</text>
        <dbReference type="Rhea" id="RHEA:76235"/>
        <dbReference type="Rhea" id="RHEA-COMP:10468"/>
        <dbReference type="Rhea" id="RHEA-COMP:18655"/>
        <dbReference type="ChEBI" id="CHEBI:30616"/>
        <dbReference type="ChEBI" id="CHEBI:33019"/>
        <dbReference type="ChEBI" id="CHEBI:37563"/>
        <dbReference type="ChEBI" id="CHEBI:83071"/>
        <dbReference type="ChEBI" id="CHEBI:195187"/>
    </reaction>
</comment>
<dbReference type="GO" id="GO:0000049">
    <property type="term" value="F:tRNA binding"/>
    <property type="evidence" value="ECO:0007669"/>
    <property type="project" value="UniProtKB-UniRule"/>
</dbReference>
<gene>
    <name evidence="11 14" type="primary">cca</name>
</gene>